<gene>
    <name evidence="1" type="ORF">LLUT_LOCUS6330</name>
</gene>
<accession>A0AAV1W7L5</accession>
<comment type="caution">
    <text evidence="1">The sequence shown here is derived from an EMBL/GenBank/DDBJ whole genome shotgun (WGS) entry which is preliminary data.</text>
</comment>
<evidence type="ECO:0000313" key="2">
    <source>
        <dbReference type="Proteomes" id="UP001497480"/>
    </source>
</evidence>
<proteinExistence type="predicted"/>
<dbReference type="AlphaFoldDB" id="A0AAV1W7L5"/>
<dbReference type="Proteomes" id="UP001497480">
    <property type="component" value="Unassembled WGS sequence"/>
</dbReference>
<organism evidence="1 2">
    <name type="scientific">Lupinus luteus</name>
    <name type="common">European yellow lupine</name>
    <dbReference type="NCBI Taxonomy" id="3873"/>
    <lineage>
        <taxon>Eukaryota</taxon>
        <taxon>Viridiplantae</taxon>
        <taxon>Streptophyta</taxon>
        <taxon>Embryophyta</taxon>
        <taxon>Tracheophyta</taxon>
        <taxon>Spermatophyta</taxon>
        <taxon>Magnoliopsida</taxon>
        <taxon>eudicotyledons</taxon>
        <taxon>Gunneridae</taxon>
        <taxon>Pentapetalae</taxon>
        <taxon>rosids</taxon>
        <taxon>fabids</taxon>
        <taxon>Fabales</taxon>
        <taxon>Fabaceae</taxon>
        <taxon>Papilionoideae</taxon>
        <taxon>50 kb inversion clade</taxon>
        <taxon>genistoids sensu lato</taxon>
        <taxon>core genistoids</taxon>
        <taxon>Genisteae</taxon>
        <taxon>Lupinus</taxon>
    </lineage>
</organism>
<reference evidence="1 2" key="1">
    <citation type="submission" date="2024-03" db="EMBL/GenBank/DDBJ databases">
        <authorList>
            <person name="Martinez-Hernandez J."/>
        </authorList>
    </citation>
    <scope>NUCLEOTIDE SEQUENCE [LARGE SCALE GENOMIC DNA]</scope>
</reference>
<dbReference type="EMBL" id="CAXHTB010000004">
    <property type="protein sequence ID" value="CAL0305270.1"/>
    <property type="molecule type" value="Genomic_DNA"/>
</dbReference>
<protein>
    <submittedName>
        <fullName evidence="1">Uncharacterized protein</fullName>
    </submittedName>
</protein>
<name>A0AAV1W7L5_LUPLU</name>
<evidence type="ECO:0000313" key="1">
    <source>
        <dbReference type="EMBL" id="CAL0305270.1"/>
    </source>
</evidence>
<keyword evidence="2" id="KW-1185">Reference proteome</keyword>
<sequence>MKGGSDGGRRLLPPARGGVKHRIFSIITHEMVITIHKIFYFFICCRNGSTK</sequence>